<proteinExistence type="predicted"/>
<keyword evidence="2" id="KW-1185">Reference proteome</keyword>
<dbReference type="Proteomes" id="UP000789702">
    <property type="component" value="Unassembled WGS sequence"/>
</dbReference>
<comment type="caution">
    <text evidence="1">The sequence shown here is derived from an EMBL/GenBank/DDBJ whole genome shotgun (WGS) entry which is preliminary data.</text>
</comment>
<dbReference type="EMBL" id="CAJVPU010003184">
    <property type="protein sequence ID" value="CAG8514520.1"/>
    <property type="molecule type" value="Genomic_DNA"/>
</dbReference>
<organism evidence="1 2">
    <name type="scientific">Dentiscutata heterogama</name>
    <dbReference type="NCBI Taxonomy" id="1316150"/>
    <lineage>
        <taxon>Eukaryota</taxon>
        <taxon>Fungi</taxon>
        <taxon>Fungi incertae sedis</taxon>
        <taxon>Mucoromycota</taxon>
        <taxon>Glomeromycotina</taxon>
        <taxon>Glomeromycetes</taxon>
        <taxon>Diversisporales</taxon>
        <taxon>Gigasporaceae</taxon>
        <taxon>Dentiscutata</taxon>
    </lineage>
</organism>
<reference evidence="1" key="1">
    <citation type="submission" date="2021-06" db="EMBL/GenBank/DDBJ databases">
        <authorList>
            <person name="Kallberg Y."/>
            <person name="Tangrot J."/>
            <person name="Rosling A."/>
        </authorList>
    </citation>
    <scope>NUCLEOTIDE SEQUENCE</scope>
    <source>
        <strain evidence="1">IL203A</strain>
    </source>
</reference>
<evidence type="ECO:0000313" key="2">
    <source>
        <dbReference type="Proteomes" id="UP000789702"/>
    </source>
</evidence>
<accession>A0ACA9L9G4</accession>
<protein>
    <submittedName>
        <fullName evidence="1">10789_t:CDS:1</fullName>
    </submittedName>
</protein>
<evidence type="ECO:0000313" key="1">
    <source>
        <dbReference type="EMBL" id="CAG8514520.1"/>
    </source>
</evidence>
<name>A0ACA9L9G4_9GLOM</name>
<gene>
    <name evidence="1" type="ORF">DHETER_LOCUS3617</name>
</gene>
<sequence length="847" mass="95184">MSIENLCDMSNSRKYRAISNFPTAGSVDITNDDSHVYTLVMKYCGGIDQTILNHATKSINWDSYMADEVVDYESLARDIAMLSNYDPMFNDIAGKILMIKIKLETSNSFRRNITKLYNDEVISKDFFNFVEAHDDHEILQNMIDSVEDFNLEYTALNLVAVFINLESKQNIFSDIKTTFLRLVKREIIFASPVLYNAGTVKSQIASCFLMSLRDNHKDSIMETLDNASKIANATGGISIALHGISDKFSMVETLGLINEMADKRYDESRRKPSFAVYLEIYHKDVLTFIDARLDGGDSSKRFTSLFYGLWVSDLFMERAAFNQSWSLFCPDKLKEKGIELHKLYGSDFKKVYEKCEKEGLFDSQINATELLTRISNNTLSGGGLYVMYKDSCNKYSNQQNLGTIVSSNLCAEIIQFSSLNETATCNLASVSLGRLVENGNFNYVKLQQIVSHLVNDMNKLIDINDYPTGDTRLSNLRHRPMGIGVTGLADAFFEAGIHWDSREAKEMNSKIFQTMYFSALNASCNISCSLGKKYSSYEGSPISKGKLHFDLMGRSVDSSLCKWGQLRTKIKNYGVFNSLFIALMPTASTSLLVNMNESIEPITSNIYSRNTQHGQMLIVNRYLVAELKKMGLWDLDMINMLNIGKGSVQSIARVPDNLKQKYKTAYEISIKRIVELAIDRQKFIDQSQSLNLFTSNIDDLVTRYIQVAFAKDVFINQERKLGDRRRSDTVCLGSGGSMVARLKLKGIDGRAPPGLFLDSMGGGAWPFLVGGSIATIALQRGIPSKRESSAHVDYVPALCTHRPSLLPIEWLSETLGSTRGNLHGYLLVEKLVKLGHLEEVKVVTRFP</sequence>